<dbReference type="InterPro" id="IPR050281">
    <property type="entry name" value="Flavin_monoamine_oxidase"/>
</dbReference>
<feature type="region of interest" description="Disordered" evidence="1">
    <location>
        <begin position="616"/>
        <end position="669"/>
    </location>
</feature>
<sequence>MPTDAPPPYVPNDVFAHYGRRLIKNFWDNAPTATMPPPAVPDTLSRRSAAPPSYSVATSSAASASSTPVVGILGAGIGGLYTALILEDLGIPYKVIEARDRVGGRLYTHTFRNSTGAPYNYFDVGAMRFPKIDSMRRVFRLFEYEPLNTGDLALYAKLQPFYFVGAANNDTFLSYNGVTVKQNAVPDASLDPFHASAVIQDTIPTPYIVAGVKAITDDVIGPFARELLIDLRVEGRTVGWEKLLAVDKYSTRAYMSLAYEPSPELGLPKGPLPTDVVNWLETFDKSTGWYDRAFSETVLEAIAFGWNPVDDPMVRTPWFCIDGGSFQIADTVYQYLRGRQSNSILFNKRVTGISLASDENSMEVTTDNYEKHQFDHVITTIPLPVLRSINLSGANLSPMQANAIRQLNYGPSVKIGMQFRTAWWTTGNDKDGQPLNIIGGQTYTDCPLRTVVYPSFGDVKAGKTTTLIASYCWTEDSERLAALINSDTNVLIEMVLRELAGIHNVTVEFLRGQLIDTFSWSWSLDPFTMGAFAFFGPGKFGNAYASLNSPAAKGRLHFAGEAISVRHAWVEGALDSAWRAVFDLLLEDGFTDAQREKFFVNWGYNAEWIDDQVLAPRKGPVSAPPPGQDRSLPSEDEPFPDEGSPLDPIPGEPFSMPMPGMPVPEENKKVDVQKILSNSLLVRHRLNFESSAL</sequence>
<dbReference type="InterPro" id="IPR036188">
    <property type="entry name" value="FAD/NAD-bd_sf"/>
</dbReference>
<dbReference type="Pfam" id="PF01593">
    <property type="entry name" value="Amino_oxidase"/>
    <property type="match status" value="2"/>
</dbReference>
<dbReference type="PANTHER" id="PTHR10742">
    <property type="entry name" value="FLAVIN MONOAMINE OXIDASE"/>
    <property type="match status" value="1"/>
</dbReference>
<dbReference type="PANTHER" id="PTHR10742:SF342">
    <property type="entry name" value="AMINE OXIDASE"/>
    <property type="match status" value="1"/>
</dbReference>
<dbReference type="OrthoDB" id="7777654at2759"/>
<dbReference type="Proteomes" id="UP000053477">
    <property type="component" value="Unassembled WGS sequence"/>
</dbReference>
<dbReference type="GO" id="GO:0009063">
    <property type="term" value="P:amino acid catabolic process"/>
    <property type="evidence" value="ECO:0007669"/>
    <property type="project" value="TreeGrafter"/>
</dbReference>
<accession>A0A0H2S610</accession>
<dbReference type="Gene3D" id="3.90.660.10">
    <property type="match status" value="1"/>
</dbReference>
<dbReference type="InterPro" id="IPR002937">
    <property type="entry name" value="Amino_oxidase"/>
</dbReference>
<dbReference type="SUPFAM" id="SSF51905">
    <property type="entry name" value="FAD/NAD(P)-binding domain"/>
    <property type="match status" value="1"/>
</dbReference>
<evidence type="ECO:0000313" key="4">
    <source>
        <dbReference type="Proteomes" id="UP000053477"/>
    </source>
</evidence>
<evidence type="ECO:0000313" key="3">
    <source>
        <dbReference type="EMBL" id="KLO19632.1"/>
    </source>
</evidence>
<dbReference type="STRING" id="27342.A0A0H2S610"/>
<dbReference type="GO" id="GO:0001716">
    <property type="term" value="F:L-amino-acid oxidase activity"/>
    <property type="evidence" value="ECO:0007669"/>
    <property type="project" value="TreeGrafter"/>
</dbReference>
<gene>
    <name evidence="3" type="ORF">SCHPADRAFT_924280</name>
</gene>
<dbReference type="EMBL" id="KQ085885">
    <property type="protein sequence ID" value="KLO19632.1"/>
    <property type="molecule type" value="Genomic_DNA"/>
</dbReference>
<evidence type="ECO:0000259" key="2">
    <source>
        <dbReference type="Pfam" id="PF01593"/>
    </source>
</evidence>
<feature type="domain" description="Amine oxidase" evidence="2">
    <location>
        <begin position="320"/>
        <end position="581"/>
    </location>
</feature>
<reference evidence="3 4" key="1">
    <citation type="submission" date="2015-04" db="EMBL/GenBank/DDBJ databases">
        <title>Complete genome sequence of Schizopora paradoxa KUC8140, a cosmopolitan wood degrader in East Asia.</title>
        <authorList>
            <consortium name="DOE Joint Genome Institute"/>
            <person name="Min B."/>
            <person name="Park H."/>
            <person name="Jang Y."/>
            <person name="Kim J.-J."/>
            <person name="Kim K.H."/>
            <person name="Pangilinan J."/>
            <person name="Lipzen A."/>
            <person name="Riley R."/>
            <person name="Grigoriev I.V."/>
            <person name="Spatafora J.W."/>
            <person name="Choi I.-G."/>
        </authorList>
    </citation>
    <scope>NUCLEOTIDE SEQUENCE [LARGE SCALE GENOMIC DNA]</scope>
    <source>
        <strain evidence="3 4">KUC8140</strain>
    </source>
</reference>
<name>A0A0H2S610_9AGAM</name>
<organism evidence="3 4">
    <name type="scientific">Schizopora paradoxa</name>
    <dbReference type="NCBI Taxonomy" id="27342"/>
    <lineage>
        <taxon>Eukaryota</taxon>
        <taxon>Fungi</taxon>
        <taxon>Dikarya</taxon>
        <taxon>Basidiomycota</taxon>
        <taxon>Agaricomycotina</taxon>
        <taxon>Agaricomycetes</taxon>
        <taxon>Hymenochaetales</taxon>
        <taxon>Schizoporaceae</taxon>
        <taxon>Schizopora</taxon>
    </lineage>
</organism>
<keyword evidence="4" id="KW-1185">Reference proteome</keyword>
<feature type="domain" description="Amine oxidase" evidence="2">
    <location>
        <begin position="77"/>
        <end position="152"/>
    </location>
</feature>
<dbReference type="Gene3D" id="1.10.10.1620">
    <property type="match status" value="1"/>
</dbReference>
<evidence type="ECO:0000256" key="1">
    <source>
        <dbReference type="SAM" id="MobiDB-lite"/>
    </source>
</evidence>
<dbReference type="Gene3D" id="3.50.50.60">
    <property type="entry name" value="FAD/NAD(P)-binding domain"/>
    <property type="match status" value="1"/>
</dbReference>
<dbReference type="SUPFAM" id="SSF54373">
    <property type="entry name" value="FAD-linked reductases, C-terminal domain"/>
    <property type="match status" value="1"/>
</dbReference>
<protein>
    <recommendedName>
        <fullName evidence="2">Amine oxidase domain-containing protein</fullName>
    </recommendedName>
</protein>
<dbReference type="AlphaFoldDB" id="A0A0H2S610"/>
<proteinExistence type="predicted"/>
<dbReference type="InParanoid" id="A0A0H2S610"/>